<dbReference type="InParanoid" id="A0A067QQU8"/>
<sequence>MRLPLRHLSLQPANHPRSFSLVRERQSLATLQAGSDVEYGRWVKTLAVELMRQTPLDAVRFLDILGITATIATRGFEDETEGESTQMGFRKNYERGRAKRRVCVSNRVPECVEKRHARAQSSDPVRKMSDSDSELEDVDEKEIMALLRRCQQVDSYVPVREKRRLFESLCRQGRRLAQSSDNLCSAGRMTEVKLRRRKRARSLHDLSRSSSVAVKEICQYFETRGQLEQDDVRLHKEIAC</sequence>
<dbReference type="PROSITE" id="PS50003">
    <property type="entry name" value="PH_DOMAIN"/>
    <property type="match status" value="1"/>
</dbReference>
<dbReference type="STRING" id="136037.A0A067QQU8"/>
<accession>A0A067QQU8</accession>
<dbReference type="InterPro" id="IPR001849">
    <property type="entry name" value="PH_domain"/>
</dbReference>
<feature type="region of interest" description="Disordered" evidence="1">
    <location>
        <begin position="114"/>
        <end position="134"/>
    </location>
</feature>
<proteinExistence type="predicted"/>
<evidence type="ECO:0000259" key="2">
    <source>
        <dbReference type="PROSITE" id="PS50003"/>
    </source>
</evidence>
<name>A0A067QQU8_ZOONE</name>
<dbReference type="OMA" id="MADETSF"/>
<evidence type="ECO:0000313" key="3">
    <source>
        <dbReference type="EMBL" id="KDR11768.1"/>
    </source>
</evidence>
<dbReference type="eggNOG" id="ENOG502S9XG">
    <property type="taxonomic scope" value="Eukaryota"/>
</dbReference>
<evidence type="ECO:0000256" key="1">
    <source>
        <dbReference type="SAM" id="MobiDB-lite"/>
    </source>
</evidence>
<keyword evidence="4" id="KW-1185">Reference proteome</keyword>
<dbReference type="EMBL" id="KK853074">
    <property type="protein sequence ID" value="KDR11768.1"/>
    <property type="molecule type" value="Genomic_DNA"/>
</dbReference>
<reference evidence="3 4" key="1">
    <citation type="journal article" date="2014" name="Nat. Commun.">
        <title>Molecular traces of alternative social organization in a termite genome.</title>
        <authorList>
            <person name="Terrapon N."/>
            <person name="Li C."/>
            <person name="Robertson H.M."/>
            <person name="Ji L."/>
            <person name="Meng X."/>
            <person name="Booth W."/>
            <person name="Chen Z."/>
            <person name="Childers C.P."/>
            <person name="Glastad K.M."/>
            <person name="Gokhale K."/>
            <person name="Gowin J."/>
            <person name="Gronenberg W."/>
            <person name="Hermansen R.A."/>
            <person name="Hu H."/>
            <person name="Hunt B.G."/>
            <person name="Huylmans A.K."/>
            <person name="Khalil S.M."/>
            <person name="Mitchell R.D."/>
            <person name="Munoz-Torres M.C."/>
            <person name="Mustard J.A."/>
            <person name="Pan H."/>
            <person name="Reese J.T."/>
            <person name="Scharf M.E."/>
            <person name="Sun F."/>
            <person name="Vogel H."/>
            <person name="Xiao J."/>
            <person name="Yang W."/>
            <person name="Yang Z."/>
            <person name="Yang Z."/>
            <person name="Zhou J."/>
            <person name="Zhu J."/>
            <person name="Brent C.S."/>
            <person name="Elsik C.G."/>
            <person name="Goodisman M.A."/>
            <person name="Liberles D.A."/>
            <person name="Roe R.M."/>
            <person name="Vargo E.L."/>
            <person name="Vilcinskas A."/>
            <person name="Wang J."/>
            <person name="Bornberg-Bauer E."/>
            <person name="Korb J."/>
            <person name="Zhang G."/>
            <person name="Liebig J."/>
        </authorList>
    </citation>
    <scope>NUCLEOTIDE SEQUENCE [LARGE SCALE GENOMIC DNA]</scope>
    <source>
        <tissue evidence="3">Whole organism</tissue>
    </source>
</reference>
<dbReference type="AlphaFoldDB" id="A0A067QQU8"/>
<dbReference type="Proteomes" id="UP000027135">
    <property type="component" value="Unassembled WGS sequence"/>
</dbReference>
<gene>
    <name evidence="3" type="ORF">L798_14264</name>
</gene>
<feature type="domain" description="PH" evidence="2">
    <location>
        <begin position="1"/>
        <end position="51"/>
    </location>
</feature>
<evidence type="ECO:0000313" key="4">
    <source>
        <dbReference type="Proteomes" id="UP000027135"/>
    </source>
</evidence>
<organism evidence="3 4">
    <name type="scientific">Zootermopsis nevadensis</name>
    <name type="common">Dampwood termite</name>
    <dbReference type="NCBI Taxonomy" id="136037"/>
    <lineage>
        <taxon>Eukaryota</taxon>
        <taxon>Metazoa</taxon>
        <taxon>Ecdysozoa</taxon>
        <taxon>Arthropoda</taxon>
        <taxon>Hexapoda</taxon>
        <taxon>Insecta</taxon>
        <taxon>Pterygota</taxon>
        <taxon>Neoptera</taxon>
        <taxon>Polyneoptera</taxon>
        <taxon>Dictyoptera</taxon>
        <taxon>Blattodea</taxon>
        <taxon>Blattoidea</taxon>
        <taxon>Termitoidae</taxon>
        <taxon>Termopsidae</taxon>
        <taxon>Zootermopsis</taxon>
    </lineage>
</organism>
<protein>
    <recommendedName>
        <fullName evidence="2">PH domain-containing protein</fullName>
    </recommendedName>
</protein>